<dbReference type="Pfam" id="PF14326">
    <property type="entry name" value="DUF4384"/>
    <property type="match status" value="1"/>
</dbReference>
<gene>
    <name evidence="3" type="ORF">SAMN05421720_103230</name>
</gene>
<dbReference type="Gene3D" id="3.40.50.1460">
    <property type="match status" value="1"/>
</dbReference>
<feature type="domain" description="DUF4384" evidence="2">
    <location>
        <begin position="371"/>
        <end position="449"/>
    </location>
</feature>
<sequence length="507" mass="53955">MIPTMASRHRRRERPKLGLTEVCGRAAVAALVVATAAPSAWAADRALIVAIDTYQMESLNLPAGSSLADARDLKTLAVEHLGYSAENVKLLLNEEATHDGILAAIDDWLIAGTEAGDRVLFTYSGHGTETKDQDGDEEDGRDEALVPWDTGMAIGGEPTNLLLDDTLRERFARLSDRQALVLVDSCHSGTVTRAVVGSGDGDDATPVARNAAALRRLRGTTRGLIPLGDDILPPDAHANNFIPMEDAKTVRVFTAAAAHEVAYVDPATAPAQGIFTRSLIKAVGEGKADTNGNGIISNAEVLTYLQSVSREFCEGFSGCSTLTPTLETSKGLLGQDFRTGNAASSPAAGFGDGLGKPTADLLLGIEPGSRVRQGDTVTFVARPSIDGYLIVLDINANGQVTQLYPNAFTGADNAVRQGQTVRIPDERYDFVFRAVEPLGKGHLVAVLASEQVAPDDLLVAHRDLAVIEDPQDYLNAMAESLVGSWSRQVNGRPLNWGYTQLGYEIMP</sequence>
<evidence type="ECO:0000313" key="3">
    <source>
        <dbReference type="EMBL" id="SDE11265.1"/>
    </source>
</evidence>
<dbReference type="STRING" id="69960.SAMN05421720_103230"/>
<protein>
    <submittedName>
        <fullName evidence="3">Caspase domain-containing protein</fullName>
    </submittedName>
</protein>
<proteinExistence type="predicted"/>
<dbReference type="GO" id="GO:0005737">
    <property type="term" value="C:cytoplasm"/>
    <property type="evidence" value="ECO:0007669"/>
    <property type="project" value="TreeGrafter"/>
</dbReference>
<dbReference type="GO" id="GO:0004197">
    <property type="term" value="F:cysteine-type endopeptidase activity"/>
    <property type="evidence" value="ECO:0007669"/>
    <property type="project" value="InterPro"/>
</dbReference>
<dbReference type="RefSeq" id="WP_176793421.1">
    <property type="nucleotide sequence ID" value="NZ_FNAP01000003.1"/>
</dbReference>
<dbReference type="InterPro" id="IPR018247">
    <property type="entry name" value="EF_Hand_1_Ca_BS"/>
</dbReference>
<reference evidence="3 4" key="1">
    <citation type="submission" date="2016-10" db="EMBL/GenBank/DDBJ databases">
        <authorList>
            <person name="de Groot N.N."/>
        </authorList>
    </citation>
    <scope>NUCLEOTIDE SEQUENCE [LARGE SCALE GENOMIC DNA]</scope>
    <source>
        <strain evidence="3 4">ATCC 700224</strain>
    </source>
</reference>
<dbReference type="PROSITE" id="PS00018">
    <property type="entry name" value="EF_HAND_1"/>
    <property type="match status" value="1"/>
</dbReference>
<dbReference type="PANTHER" id="PTHR48104">
    <property type="entry name" value="METACASPASE-4"/>
    <property type="match status" value="1"/>
</dbReference>
<organism evidence="3 4">
    <name type="scientific">Rhodospira trueperi</name>
    <dbReference type="NCBI Taxonomy" id="69960"/>
    <lineage>
        <taxon>Bacteria</taxon>
        <taxon>Pseudomonadati</taxon>
        <taxon>Pseudomonadota</taxon>
        <taxon>Alphaproteobacteria</taxon>
        <taxon>Rhodospirillales</taxon>
        <taxon>Rhodospirillaceae</taxon>
        <taxon>Rhodospira</taxon>
    </lineage>
</organism>
<keyword evidence="4" id="KW-1185">Reference proteome</keyword>
<dbReference type="InterPro" id="IPR011600">
    <property type="entry name" value="Pept_C14_caspase"/>
</dbReference>
<dbReference type="AlphaFoldDB" id="A0A1G7AB48"/>
<dbReference type="SUPFAM" id="SSF52129">
    <property type="entry name" value="Caspase-like"/>
    <property type="match status" value="1"/>
</dbReference>
<evidence type="ECO:0000259" key="2">
    <source>
        <dbReference type="Pfam" id="PF14326"/>
    </source>
</evidence>
<dbReference type="Proteomes" id="UP000199412">
    <property type="component" value="Unassembled WGS sequence"/>
</dbReference>
<evidence type="ECO:0000313" key="4">
    <source>
        <dbReference type="Proteomes" id="UP000199412"/>
    </source>
</evidence>
<feature type="domain" description="Peptidase C14 caspase" evidence="1">
    <location>
        <begin position="45"/>
        <end position="312"/>
    </location>
</feature>
<dbReference type="InterPro" id="IPR025493">
    <property type="entry name" value="DUF4384"/>
</dbReference>
<dbReference type="EMBL" id="FNAP01000003">
    <property type="protein sequence ID" value="SDE11265.1"/>
    <property type="molecule type" value="Genomic_DNA"/>
</dbReference>
<dbReference type="PANTHER" id="PTHR48104:SF30">
    <property type="entry name" value="METACASPASE-1"/>
    <property type="match status" value="1"/>
</dbReference>
<dbReference type="GO" id="GO:0006508">
    <property type="term" value="P:proteolysis"/>
    <property type="evidence" value="ECO:0007669"/>
    <property type="project" value="InterPro"/>
</dbReference>
<dbReference type="Pfam" id="PF00656">
    <property type="entry name" value="Peptidase_C14"/>
    <property type="match status" value="1"/>
</dbReference>
<dbReference type="InterPro" id="IPR050452">
    <property type="entry name" value="Metacaspase"/>
</dbReference>
<dbReference type="InterPro" id="IPR029030">
    <property type="entry name" value="Caspase-like_dom_sf"/>
</dbReference>
<name>A0A1G7AB48_9PROT</name>
<evidence type="ECO:0000259" key="1">
    <source>
        <dbReference type="Pfam" id="PF00656"/>
    </source>
</evidence>
<accession>A0A1G7AB48</accession>